<dbReference type="PROSITE" id="PS51186">
    <property type="entry name" value="GNAT"/>
    <property type="match status" value="1"/>
</dbReference>
<feature type="domain" description="N-acetyltransferase" evidence="1">
    <location>
        <begin position="7"/>
        <end position="162"/>
    </location>
</feature>
<dbReference type="RefSeq" id="WP_237352819.1">
    <property type="nucleotide sequence ID" value="NZ_CP016290.1"/>
</dbReference>
<keyword evidence="2" id="KW-0614">Plasmid</keyword>
<proteinExistence type="predicted"/>
<dbReference type="InterPro" id="IPR039840">
    <property type="entry name" value="NAA80"/>
</dbReference>
<dbReference type="GO" id="GO:0008080">
    <property type="term" value="F:N-acetyltransferase activity"/>
    <property type="evidence" value="ECO:0007669"/>
    <property type="project" value="InterPro"/>
</dbReference>
<evidence type="ECO:0000313" key="2">
    <source>
        <dbReference type="EMBL" id="API57638.1"/>
    </source>
</evidence>
<dbReference type="Gene3D" id="3.40.630.30">
    <property type="match status" value="1"/>
</dbReference>
<sequence length="175" mass="19482">MTAIPTVAGSPVTIEYLERLPNFISICASWTFGQWGCQSHGSYEQTRAEFEEAKKGSVPLTLVAIENALPVGMVTLADRDFDGKSHLSPWLKSLFVHPFHRKKGIATLLIERLEHEALRLGYKSLYLITEDARVLYEKSGWQAIDCVQTPYGAAALMERVLPTPPPLRTATPGRK</sequence>
<dbReference type="Pfam" id="PF00583">
    <property type="entry name" value="Acetyltransf_1"/>
    <property type="match status" value="1"/>
</dbReference>
<protein>
    <submittedName>
        <fullName evidence="2">GNAT family N-acetyltransferase</fullName>
    </submittedName>
</protein>
<gene>
    <name evidence="2" type="ORF">BMW22_40855</name>
</gene>
<dbReference type="GO" id="GO:0005737">
    <property type="term" value="C:cytoplasm"/>
    <property type="evidence" value="ECO:0007669"/>
    <property type="project" value="TreeGrafter"/>
</dbReference>
<dbReference type="PANTHER" id="PTHR13538">
    <property type="entry name" value="N-ACETYLTRANSFERASE 6"/>
    <property type="match status" value="1"/>
</dbReference>
<name>A0A1L3ZPT3_RHILE</name>
<dbReference type="AlphaFoldDB" id="A0A1L3ZPT3"/>
<reference evidence="2 3" key="1">
    <citation type="submission" date="2016-11" db="EMBL/GenBank/DDBJ databases">
        <title>Rhizobium leguminosarum bv. viciae strain Vaf12 isolated from Vavilovia formosa root nodules from Russia, Dagestan.</title>
        <authorList>
            <person name="Kimeklis A."/>
        </authorList>
    </citation>
    <scope>NUCLEOTIDE SEQUENCE [LARGE SCALE GENOMIC DNA]</scope>
    <source>
        <strain evidence="2 3">Vaf-108</strain>
        <plasmid evidence="3">Plasmid unnamed7</plasmid>
    </source>
</reference>
<geneLocation type="plasmid" evidence="2 3">
    <name>unnamed7</name>
</geneLocation>
<dbReference type="SUPFAM" id="SSF55729">
    <property type="entry name" value="Acyl-CoA N-acyltransferases (Nat)"/>
    <property type="match status" value="1"/>
</dbReference>
<accession>A0A1L3ZPT3</accession>
<keyword evidence="2" id="KW-0808">Transferase</keyword>
<dbReference type="Proteomes" id="UP000183050">
    <property type="component" value="Plasmid unnamed7"/>
</dbReference>
<dbReference type="GO" id="GO:1905502">
    <property type="term" value="F:acetyl-CoA binding"/>
    <property type="evidence" value="ECO:0007669"/>
    <property type="project" value="TreeGrafter"/>
</dbReference>
<dbReference type="InterPro" id="IPR016181">
    <property type="entry name" value="Acyl_CoA_acyltransferase"/>
</dbReference>
<evidence type="ECO:0000313" key="3">
    <source>
        <dbReference type="Proteomes" id="UP000183050"/>
    </source>
</evidence>
<dbReference type="EMBL" id="CP018235">
    <property type="protein sequence ID" value="API57638.1"/>
    <property type="molecule type" value="Genomic_DNA"/>
</dbReference>
<evidence type="ECO:0000259" key="1">
    <source>
        <dbReference type="PROSITE" id="PS51186"/>
    </source>
</evidence>
<dbReference type="CDD" id="cd04301">
    <property type="entry name" value="NAT_SF"/>
    <property type="match status" value="1"/>
</dbReference>
<dbReference type="PANTHER" id="PTHR13538:SF4">
    <property type="entry name" value="N-ALPHA-ACETYLTRANSFERASE 80"/>
    <property type="match status" value="1"/>
</dbReference>
<organism evidence="2 3">
    <name type="scientific">Rhizobium leguminosarum</name>
    <dbReference type="NCBI Taxonomy" id="384"/>
    <lineage>
        <taxon>Bacteria</taxon>
        <taxon>Pseudomonadati</taxon>
        <taxon>Pseudomonadota</taxon>
        <taxon>Alphaproteobacteria</taxon>
        <taxon>Hyphomicrobiales</taxon>
        <taxon>Rhizobiaceae</taxon>
        <taxon>Rhizobium/Agrobacterium group</taxon>
        <taxon>Rhizobium</taxon>
    </lineage>
</organism>
<dbReference type="InterPro" id="IPR000182">
    <property type="entry name" value="GNAT_dom"/>
</dbReference>